<accession>A0A2T2ZTF8</accession>
<evidence type="ECO:0000313" key="1">
    <source>
        <dbReference type="EMBL" id="PSR76074.1"/>
    </source>
</evidence>
<organism evidence="1 2">
    <name type="scientific">Coniella lustricola</name>
    <dbReference type="NCBI Taxonomy" id="2025994"/>
    <lineage>
        <taxon>Eukaryota</taxon>
        <taxon>Fungi</taxon>
        <taxon>Dikarya</taxon>
        <taxon>Ascomycota</taxon>
        <taxon>Pezizomycotina</taxon>
        <taxon>Sordariomycetes</taxon>
        <taxon>Sordariomycetidae</taxon>
        <taxon>Diaporthales</taxon>
        <taxon>Schizoparmaceae</taxon>
        <taxon>Coniella</taxon>
    </lineage>
</organism>
<reference evidence="1 2" key="1">
    <citation type="journal article" date="2018" name="Mycol. Prog.">
        <title>Coniella lustricola, a new species from submerged detritus.</title>
        <authorList>
            <person name="Raudabaugh D.B."/>
            <person name="Iturriaga T."/>
            <person name="Carver A."/>
            <person name="Mondo S."/>
            <person name="Pangilinan J."/>
            <person name="Lipzen A."/>
            <person name="He G."/>
            <person name="Amirebrahimi M."/>
            <person name="Grigoriev I.V."/>
            <person name="Miller A.N."/>
        </authorList>
    </citation>
    <scope>NUCLEOTIDE SEQUENCE [LARGE SCALE GENOMIC DNA]</scope>
    <source>
        <strain evidence="1 2">B22-T-1</strain>
    </source>
</reference>
<evidence type="ECO:0000313" key="2">
    <source>
        <dbReference type="Proteomes" id="UP000241462"/>
    </source>
</evidence>
<dbReference type="EMBL" id="KZ678729">
    <property type="protein sequence ID" value="PSR76074.1"/>
    <property type="molecule type" value="Genomic_DNA"/>
</dbReference>
<keyword evidence="2" id="KW-1185">Reference proteome</keyword>
<dbReference type="Proteomes" id="UP000241462">
    <property type="component" value="Unassembled WGS sequence"/>
</dbReference>
<gene>
    <name evidence="1" type="ORF">BD289DRAFT_180501</name>
</gene>
<dbReference type="InParanoid" id="A0A2T2ZTF8"/>
<name>A0A2T2ZTF8_9PEZI</name>
<protein>
    <submittedName>
        <fullName evidence="1">Uncharacterized protein</fullName>
    </submittedName>
</protein>
<proteinExistence type="predicted"/>
<sequence>MVSCLTIWQEARWELRQVPRVYAWRRNDTETRRVLQLLASSQFWLEELAETVGLADSLNSCCSVVFVVPCRIVILWWTPLTIPVLLMYCVSNHWYCDYASWSARRNEGGYCSRPIESAQNGADCGGHHSHLESMHEPSRAGVACNCGQWLLILYSRMGAGAGADEDGR</sequence>
<dbReference type="AlphaFoldDB" id="A0A2T2ZTF8"/>